<evidence type="ECO:0008006" key="3">
    <source>
        <dbReference type="Google" id="ProtNLM"/>
    </source>
</evidence>
<dbReference type="InterPro" id="IPR036390">
    <property type="entry name" value="WH_DNA-bd_sf"/>
</dbReference>
<protein>
    <recommendedName>
        <fullName evidence="3">MarR family transcriptional regulator</fullName>
    </recommendedName>
</protein>
<keyword evidence="2" id="KW-1185">Reference proteome</keyword>
<proteinExistence type="predicted"/>
<evidence type="ECO:0000313" key="1">
    <source>
        <dbReference type="EMBL" id="AYF76852.1"/>
    </source>
</evidence>
<dbReference type="InterPro" id="IPR036388">
    <property type="entry name" value="WH-like_DNA-bd_sf"/>
</dbReference>
<evidence type="ECO:0000313" key="2">
    <source>
        <dbReference type="Proteomes" id="UP000267164"/>
    </source>
</evidence>
<dbReference type="Proteomes" id="UP000267164">
    <property type="component" value="Chromosome"/>
</dbReference>
<dbReference type="EMBL" id="CP032568">
    <property type="protein sequence ID" value="AYF76852.1"/>
    <property type="molecule type" value="Genomic_DNA"/>
</dbReference>
<accession>A0A386ZG24</accession>
<dbReference type="KEGG" id="nyu:D7D52_27000"/>
<dbReference type="AlphaFoldDB" id="A0A386ZG24"/>
<organism evidence="1 2">
    <name type="scientific">Nocardia yunnanensis</name>
    <dbReference type="NCBI Taxonomy" id="2382165"/>
    <lineage>
        <taxon>Bacteria</taxon>
        <taxon>Bacillati</taxon>
        <taxon>Actinomycetota</taxon>
        <taxon>Actinomycetes</taxon>
        <taxon>Mycobacteriales</taxon>
        <taxon>Nocardiaceae</taxon>
        <taxon>Nocardia</taxon>
    </lineage>
</organism>
<dbReference type="SUPFAM" id="SSF46785">
    <property type="entry name" value="Winged helix' DNA-binding domain"/>
    <property type="match status" value="1"/>
</dbReference>
<sequence>MSPLTLPDLAVLGALHTAGESLSAGAIAAAVAKPASSSPGMHLTISAVSRITARLRARDLISATGGGIGQRWYLTERGRVLWAAKGSRFTL</sequence>
<reference evidence="1 2" key="1">
    <citation type="submission" date="2018-09" db="EMBL/GenBank/DDBJ databases">
        <title>Nocardia yunnanensis sp. nov., an actinomycete isolated from a soil sample.</title>
        <authorList>
            <person name="Zhang J."/>
        </authorList>
    </citation>
    <scope>NUCLEOTIDE SEQUENCE [LARGE SCALE GENOMIC DNA]</scope>
    <source>
        <strain evidence="1 2">CFHS0054</strain>
    </source>
</reference>
<dbReference type="Gene3D" id="1.10.10.10">
    <property type="entry name" value="Winged helix-like DNA-binding domain superfamily/Winged helix DNA-binding domain"/>
    <property type="match status" value="1"/>
</dbReference>
<gene>
    <name evidence="1" type="ORF">D7D52_27000</name>
</gene>
<dbReference type="OrthoDB" id="4558210at2"/>
<name>A0A386ZG24_9NOCA</name>
<dbReference type="RefSeq" id="WP_120740764.1">
    <property type="nucleotide sequence ID" value="NZ_CP032568.1"/>
</dbReference>